<organism evidence="15 16">
    <name type="scientific">Scleromatobacter humisilvae</name>
    <dbReference type="NCBI Taxonomy" id="2897159"/>
    <lineage>
        <taxon>Bacteria</taxon>
        <taxon>Pseudomonadati</taxon>
        <taxon>Pseudomonadota</taxon>
        <taxon>Betaproteobacteria</taxon>
        <taxon>Burkholderiales</taxon>
        <taxon>Sphaerotilaceae</taxon>
        <taxon>Scleromatobacter</taxon>
    </lineage>
</organism>
<dbReference type="Gene3D" id="2.170.130.10">
    <property type="entry name" value="TonB-dependent receptor, plug domain"/>
    <property type="match status" value="1"/>
</dbReference>
<dbReference type="PANTHER" id="PTHR47234">
    <property type="match status" value="1"/>
</dbReference>
<accession>A0A9X1YID6</accession>
<evidence type="ECO:0000256" key="3">
    <source>
        <dbReference type="ARBA" id="ARBA00022448"/>
    </source>
</evidence>
<evidence type="ECO:0000256" key="5">
    <source>
        <dbReference type="ARBA" id="ARBA00022692"/>
    </source>
</evidence>
<evidence type="ECO:0000259" key="13">
    <source>
        <dbReference type="Pfam" id="PF00593"/>
    </source>
</evidence>
<dbReference type="Gene3D" id="2.40.170.20">
    <property type="entry name" value="TonB-dependent receptor, beta-barrel domain"/>
    <property type="match status" value="1"/>
</dbReference>
<reference evidence="15" key="1">
    <citation type="submission" date="2021-11" db="EMBL/GenBank/DDBJ databases">
        <title>BS-T2-15 a new species belonging to the Comamonadaceae family isolated from the soil of a French oak forest.</title>
        <authorList>
            <person name="Mieszkin S."/>
            <person name="Alain K."/>
        </authorList>
    </citation>
    <scope>NUCLEOTIDE SEQUENCE</scope>
    <source>
        <strain evidence="15">BS-T2-15</strain>
    </source>
</reference>
<keyword evidence="4 10" id="KW-1134">Transmembrane beta strand</keyword>
<dbReference type="PROSITE" id="PS52016">
    <property type="entry name" value="TONB_DEPENDENT_REC_3"/>
    <property type="match status" value="1"/>
</dbReference>
<evidence type="ECO:0000256" key="1">
    <source>
        <dbReference type="ARBA" id="ARBA00004571"/>
    </source>
</evidence>
<evidence type="ECO:0000313" key="15">
    <source>
        <dbReference type="EMBL" id="MCK9685303.1"/>
    </source>
</evidence>
<evidence type="ECO:0000256" key="7">
    <source>
        <dbReference type="ARBA" id="ARBA00023136"/>
    </source>
</evidence>
<feature type="signal peptide" evidence="12">
    <location>
        <begin position="1"/>
        <end position="22"/>
    </location>
</feature>
<protein>
    <submittedName>
        <fullName evidence="15">TonB-dependent receptor</fullName>
    </submittedName>
</protein>
<dbReference type="InterPro" id="IPR037066">
    <property type="entry name" value="Plug_dom_sf"/>
</dbReference>
<gene>
    <name evidence="15" type="ORF">LPC04_06195</name>
</gene>
<evidence type="ECO:0000259" key="14">
    <source>
        <dbReference type="Pfam" id="PF07715"/>
    </source>
</evidence>
<comment type="subcellular location">
    <subcellularLocation>
        <location evidence="1 10">Cell outer membrane</location>
        <topology evidence="1 10">Multi-pass membrane protein</topology>
    </subcellularLocation>
</comment>
<dbReference type="EMBL" id="JAJLJH010000001">
    <property type="protein sequence ID" value="MCK9685303.1"/>
    <property type="molecule type" value="Genomic_DNA"/>
</dbReference>
<keyword evidence="7 10" id="KW-0472">Membrane</keyword>
<dbReference type="GO" id="GO:0009279">
    <property type="term" value="C:cell outer membrane"/>
    <property type="evidence" value="ECO:0007669"/>
    <property type="project" value="UniProtKB-SubCell"/>
</dbReference>
<keyword evidence="3 10" id="KW-0813">Transport</keyword>
<evidence type="ECO:0000313" key="16">
    <source>
        <dbReference type="Proteomes" id="UP001139353"/>
    </source>
</evidence>
<dbReference type="AlphaFoldDB" id="A0A9X1YID6"/>
<keyword evidence="5 10" id="KW-0812">Transmembrane</keyword>
<dbReference type="RefSeq" id="WP_275681311.1">
    <property type="nucleotide sequence ID" value="NZ_JAJLJH010000001.1"/>
</dbReference>
<dbReference type="InterPro" id="IPR036942">
    <property type="entry name" value="Beta-barrel_TonB_sf"/>
</dbReference>
<dbReference type="InterPro" id="IPR039426">
    <property type="entry name" value="TonB-dep_rcpt-like"/>
</dbReference>
<dbReference type="SUPFAM" id="SSF56935">
    <property type="entry name" value="Porins"/>
    <property type="match status" value="1"/>
</dbReference>
<dbReference type="Pfam" id="PF00593">
    <property type="entry name" value="TonB_dep_Rec_b-barrel"/>
    <property type="match status" value="1"/>
</dbReference>
<keyword evidence="16" id="KW-1185">Reference proteome</keyword>
<keyword evidence="6 11" id="KW-0798">TonB box</keyword>
<keyword evidence="12" id="KW-0732">Signal</keyword>
<evidence type="ECO:0000256" key="12">
    <source>
        <dbReference type="SAM" id="SignalP"/>
    </source>
</evidence>
<feature type="chain" id="PRO_5040897815" evidence="12">
    <location>
        <begin position="23"/>
        <end position="946"/>
    </location>
</feature>
<evidence type="ECO:0000256" key="11">
    <source>
        <dbReference type="RuleBase" id="RU003357"/>
    </source>
</evidence>
<comment type="similarity">
    <text evidence="2 10 11">Belongs to the TonB-dependent receptor family.</text>
</comment>
<dbReference type="Proteomes" id="UP001139353">
    <property type="component" value="Unassembled WGS sequence"/>
</dbReference>
<feature type="domain" description="TonB-dependent receptor plug" evidence="14">
    <location>
        <begin position="57"/>
        <end position="166"/>
    </location>
</feature>
<evidence type="ECO:0000256" key="2">
    <source>
        <dbReference type="ARBA" id="ARBA00009810"/>
    </source>
</evidence>
<dbReference type="InterPro" id="IPR012910">
    <property type="entry name" value="Plug_dom"/>
</dbReference>
<dbReference type="PANTHER" id="PTHR47234:SF2">
    <property type="entry name" value="TONB-DEPENDENT RECEPTOR"/>
    <property type="match status" value="1"/>
</dbReference>
<sequence>MFHRTKICGALALAFGPFLTNAAIAQDAAPAAPDAPTTVQRVEITGSAIKRIAMEGALPIQTITNADIKKSGVTSVTDLVQNLPAMQGFTTATQSVNGGGGGNTTASIHAIGEAYTLVLLNGHRMASYTTGSEVNLNQIPLGAVDHVDVLTDGASALYGADAIAGVVNIITKKDTTDGSIDLSVDHPFKAGGQSATASISKGFGDLDKDRYNVFFSATFDHESALQASQRSFSRGGGILNFKDSHGAESVNLTSAYAPAANVYADTTSAGATSPDGFLYYNPSLAANGSCTAAGTVKSDTVCKFNYAATAEDIPATRRANFLTTGRFNLNDKVSLFAEALVGETRTDALYAAPAQAFALNASQIATYVTPQLPAGTTSENEVGYVRMVGTGGRKDGYETKTQHFVVGADVTLGKWDSTFSFTHSQSHIYDIAEGGYASANAINGLIDSGAYDPFSGDAQASVLAPAVLHQTLDQDRSTLDVASAHTSTTLAKLGGGDLAFATGLDLTRQKYTDRPSDILMGPNALQPDYTDTLFGGSSGTLPFDSARNAWGVFGELDAPITKKLELDASARFDSYSAVHNKDGFDAAGNPIGAEIQGKKSSATTFKLSSAYRPVDQLLLRGSFGTGFKVPTIGNVSNPLEFFGVTGDETCSANAPAGLAQYCHSGPFEYNEQSGGNPSTGAGALKPERSQQWTLGARFEPSSAFSFGADLWNVRIHDQINTITETTAFKDMAAYAYLFSVVNDPATGAPTLTFLSQPINTGNAFYQGIDFDGESHIDTPVGKLTTRGHVTWMLRADYQQPGNAGYVNDMNKVGPDGQVTFRYQLNASTSLQQGKFTHTVTFNFKPGYKDDYTDYCFNSATGFDGDSSTCSADSGNRRVSSYATFDFQEKYDVSKALSVTAGIKNVFNRNPPFSLIDQLEVGNARGYDSRYTNALGRVFAATATYKF</sequence>
<evidence type="ECO:0000256" key="4">
    <source>
        <dbReference type="ARBA" id="ARBA00022452"/>
    </source>
</evidence>
<feature type="domain" description="TonB-dependent receptor-like beta-barrel" evidence="13">
    <location>
        <begin position="380"/>
        <end position="905"/>
    </location>
</feature>
<evidence type="ECO:0000256" key="10">
    <source>
        <dbReference type="PROSITE-ProRule" id="PRU01360"/>
    </source>
</evidence>
<proteinExistence type="inferred from homology"/>
<evidence type="ECO:0000256" key="6">
    <source>
        <dbReference type="ARBA" id="ARBA00023077"/>
    </source>
</evidence>
<keyword evidence="9 10" id="KW-0998">Cell outer membrane</keyword>
<comment type="caution">
    <text evidence="15">The sequence shown here is derived from an EMBL/GenBank/DDBJ whole genome shotgun (WGS) entry which is preliminary data.</text>
</comment>
<evidence type="ECO:0000256" key="8">
    <source>
        <dbReference type="ARBA" id="ARBA00023170"/>
    </source>
</evidence>
<dbReference type="InterPro" id="IPR000531">
    <property type="entry name" value="Beta-barrel_TonB"/>
</dbReference>
<evidence type="ECO:0000256" key="9">
    <source>
        <dbReference type="ARBA" id="ARBA00023237"/>
    </source>
</evidence>
<name>A0A9X1YID6_9BURK</name>
<dbReference type="Pfam" id="PF07715">
    <property type="entry name" value="Plug"/>
    <property type="match status" value="1"/>
</dbReference>
<keyword evidence="8 15" id="KW-0675">Receptor</keyword>